<sequence>PILLPLSFLSKSHSVTPLQVPFCYPSPSSPSPILLPLSFLSKSHSVTPLLPLQVPFTPLQSHSVTPLLPLQVPFCYPSPSSPSPILLPLFLSKSHSVTPLLPLQVPFCYPSPSPILLPLSFLSKSHSVTPLLPEVFTRSLKGLLWNIVETPPLVHPANPKFMKGNERNEVGLQCGVRGQGSI</sequence>
<comment type="caution">
    <text evidence="1">The sequence shown here is derived from an EMBL/GenBank/DDBJ whole genome shotgun (WGS) entry which is preliminary data.</text>
</comment>
<accession>A0AAN8LT14</accession>
<proteinExistence type="predicted"/>
<organism evidence="1 2">
    <name type="scientific">Coregonus suidteri</name>
    <dbReference type="NCBI Taxonomy" id="861788"/>
    <lineage>
        <taxon>Eukaryota</taxon>
        <taxon>Metazoa</taxon>
        <taxon>Chordata</taxon>
        <taxon>Craniata</taxon>
        <taxon>Vertebrata</taxon>
        <taxon>Euteleostomi</taxon>
        <taxon>Actinopterygii</taxon>
        <taxon>Neopterygii</taxon>
        <taxon>Teleostei</taxon>
        <taxon>Protacanthopterygii</taxon>
        <taxon>Salmoniformes</taxon>
        <taxon>Salmonidae</taxon>
        <taxon>Coregoninae</taxon>
        <taxon>Coregonus</taxon>
    </lineage>
</organism>
<dbReference type="Proteomes" id="UP001356427">
    <property type="component" value="Unassembled WGS sequence"/>
</dbReference>
<dbReference type="EMBL" id="JAGTTL010000010">
    <property type="protein sequence ID" value="KAK6317655.1"/>
    <property type="molecule type" value="Genomic_DNA"/>
</dbReference>
<protein>
    <submittedName>
        <fullName evidence="1">Uncharacterized protein</fullName>
    </submittedName>
</protein>
<dbReference type="AlphaFoldDB" id="A0AAN8LT14"/>
<keyword evidence="2" id="KW-1185">Reference proteome</keyword>
<reference evidence="1 2" key="1">
    <citation type="submission" date="2021-04" db="EMBL/GenBank/DDBJ databases">
        <authorList>
            <person name="De Guttry C."/>
            <person name="Zahm M."/>
            <person name="Klopp C."/>
            <person name="Cabau C."/>
            <person name="Louis A."/>
            <person name="Berthelot C."/>
            <person name="Parey E."/>
            <person name="Roest Crollius H."/>
            <person name="Montfort J."/>
            <person name="Robinson-Rechavi M."/>
            <person name="Bucao C."/>
            <person name="Bouchez O."/>
            <person name="Gislard M."/>
            <person name="Lluch J."/>
            <person name="Milhes M."/>
            <person name="Lampietro C."/>
            <person name="Lopez Roques C."/>
            <person name="Donnadieu C."/>
            <person name="Braasch I."/>
            <person name="Desvignes T."/>
            <person name="Postlethwait J."/>
            <person name="Bobe J."/>
            <person name="Wedekind C."/>
            <person name="Guiguen Y."/>
        </authorList>
    </citation>
    <scope>NUCLEOTIDE SEQUENCE [LARGE SCALE GENOMIC DNA]</scope>
    <source>
        <strain evidence="1">Cs_M1</strain>
        <tissue evidence="1">Blood</tissue>
    </source>
</reference>
<gene>
    <name evidence="1" type="ORF">J4Q44_G00130550</name>
</gene>
<evidence type="ECO:0000313" key="1">
    <source>
        <dbReference type="EMBL" id="KAK6317655.1"/>
    </source>
</evidence>
<feature type="non-terminal residue" evidence="1">
    <location>
        <position position="1"/>
    </location>
</feature>
<evidence type="ECO:0000313" key="2">
    <source>
        <dbReference type="Proteomes" id="UP001356427"/>
    </source>
</evidence>
<name>A0AAN8LT14_9TELE</name>